<dbReference type="AlphaFoldDB" id="A0A1H2LK65"/>
<dbReference type="GO" id="GO:0005886">
    <property type="term" value="C:plasma membrane"/>
    <property type="evidence" value="ECO:0007669"/>
    <property type="project" value="UniProtKB-SubCell"/>
</dbReference>
<dbReference type="STRING" id="158898.SAMN04488548_136478"/>
<dbReference type="PROSITE" id="PS50885">
    <property type="entry name" value="HAMP"/>
    <property type="match status" value="1"/>
</dbReference>
<dbReference type="GO" id="GO:0004016">
    <property type="term" value="F:adenylate cyclase activity"/>
    <property type="evidence" value="ECO:0007669"/>
    <property type="project" value="UniProtKB-ARBA"/>
</dbReference>
<dbReference type="InterPro" id="IPR001054">
    <property type="entry name" value="A/G_cyclase"/>
</dbReference>
<keyword evidence="4 7" id="KW-0812">Transmembrane</keyword>
<dbReference type="Pfam" id="PF00211">
    <property type="entry name" value="Guanylate_cyc"/>
    <property type="match status" value="1"/>
</dbReference>
<feature type="transmembrane region" description="Helical" evidence="7">
    <location>
        <begin position="155"/>
        <end position="178"/>
    </location>
</feature>
<feature type="transmembrane region" description="Helical" evidence="7">
    <location>
        <begin position="237"/>
        <end position="257"/>
    </location>
</feature>
<dbReference type="PROSITE" id="PS50125">
    <property type="entry name" value="GUANYLATE_CYCLASE_2"/>
    <property type="match status" value="1"/>
</dbReference>
<evidence type="ECO:0000313" key="10">
    <source>
        <dbReference type="EMBL" id="SDU81125.1"/>
    </source>
</evidence>
<evidence type="ECO:0000256" key="3">
    <source>
        <dbReference type="ARBA" id="ARBA00022475"/>
    </source>
</evidence>
<gene>
    <name evidence="10" type="ORF">SAMN04488548_136478</name>
</gene>
<evidence type="ECO:0000256" key="6">
    <source>
        <dbReference type="ARBA" id="ARBA00023136"/>
    </source>
</evidence>
<comment type="similarity">
    <text evidence="2">Belongs to the adenylyl cyclase class-3 family.</text>
</comment>
<dbReference type="GO" id="GO:0006171">
    <property type="term" value="P:cAMP biosynthetic process"/>
    <property type="evidence" value="ECO:0007669"/>
    <property type="project" value="TreeGrafter"/>
</dbReference>
<accession>A0A1H2LK65</accession>
<dbReference type="InterPro" id="IPR003660">
    <property type="entry name" value="HAMP_dom"/>
</dbReference>
<reference evidence="10 11" key="1">
    <citation type="submission" date="2016-10" db="EMBL/GenBank/DDBJ databases">
        <authorList>
            <person name="de Groot N.N."/>
        </authorList>
    </citation>
    <scope>NUCLEOTIDE SEQUENCE [LARGE SCALE GENOMIC DNA]</scope>
    <source>
        <strain evidence="10 11">DSM 44215</strain>
    </source>
</reference>
<keyword evidence="5 7" id="KW-1133">Transmembrane helix</keyword>
<evidence type="ECO:0000259" key="9">
    <source>
        <dbReference type="PROSITE" id="PS50885"/>
    </source>
</evidence>
<protein>
    <submittedName>
        <fullName evidence="10">Adenylate cyclase</fullName>
    </submittedName>
</protein>
<comment type="subcellular location">
    <subcellularLocation>
        <location evidence="1">Cell membrane</location>
        <topology evidence="1">Multi-pass membrane protein</topology>
    </subcellularLocation>
</comment>
<dbReference type="Proteomes" id="UP000183180">
    <property type="component" value="Unassembled WGS sequence"/>
</dbReference>
<dbReference type="Gene3D" id="3.30.70.1230">
    <property type="entry name" value="Nucleotide cyclase"/>
    <property type="match status" value="1"/>
</dbReference>
<name>A0A1H2LK65_9ACTN</name>
<feature type="domain" description="Guanylate cyclase" evidence="8">
    <location>
        <begin position="378"/>
        <end position="502"/>
    </location>
</feature>
<feature type="transmembrane region" description="Helical" evidence="7">
    <location>
        <begin position="70"/>
        <end position="94"/>
    </location>
</feature>
<keyword evidence="3" id="KW-1003">Cell membrane</keyword>
<dbReference type="SMART" id="SM00304">
    <property type="entry name" value="HAMP"/>
    <property type="match status" value="1"/>
</dbReference>
<dbReference type="SUPFAM" id="SSF158472">
    <property type="entry name" value="HAMP domain-like"/>
    <property type="match status" value="1"/>
</dbReference>
<feature type="domain" description="HAMP" evidence="9">
    <location>
        <begin position="293"/>
        <end position="346"/>
    </location>
</feature>
<evidence type="ECO:0000256" key="5">
    <source>
        <dbReference type="ARBA" id="ARBA00022989"/>
    </source>
</evidence>
<keyword evidence="6 7" id="KW-0472">Membrane</keyword>
<proteinExistence type="inferred from homology"/>
<feature type="transmembrane region" description="Helical" evidence="7">
    <location>
        <begin position="269"/>
        <end position="290"/>
    </location>
</feature>
<sequence>MSLQIRLFAQVAPTFPQLVAETARRIRAVAAVVVISLGMLARRGSRDYGSILLGSVEETGIKQRIRIQTLLTTSIVVANIFGAVVAAALAAVGIPQPTVFTAELWWVNYIVVPVYILAAFVVGIGWGTVVGVRNLRWAIRDEVPSKRDARRTMRLPWRLSLVQGLLWAGATVMLTIMYGLVDPQLIPKTLFVVGMSGVVVVAIAYLFIDFTLRPIVAELISAGFHRRKRTGVKSRAVVSWMVGSAIPIIGILLVVAFGVARDETSKLDLFVGVTVLGLTALFTGLLLTLLSSMSITGPISSVRAGMNRVTSGDLDNADLVVYDGTELGDLQVGFNSMVAGLRERDRMRDLFGRHVGREVAEAALSSDPELGGTERVAAALFVDVIGSTTLAAQRRPTEVVEILNKFFAVIVRAVESNDGLVNKFEGDAVLAIFGAPIELDDPAGAALAAARRIVADLAVEVPELAAGVGVSYGSVVAGNVGAIERFEYTVIGDPVNESARLSELAKRDPASPLASGRAVEAADPAEAGHWQQLETLSLRGRTAETVVYAAAAGEETTTAETALG</sequence>
<evidence type="ECO:0000256" key="4">
    <source>
        <dbReference type="ARBA" id="ARBA00022692"/>
    </source>
</evidence>
<dbReference type="InterPro" id="IPR050697">
    <property type="entry name" value="Adenylyl/Guanylyl_Cyclase_3/4"/>
</dbReference>
<dbReference type="InterPro" id="IPR029787">
    <property type="entry name" value="Nucleotide_cyclase"/>
</dbReference>
<feature type="transmembrane region" description="Helical" evidence="7">
    <location>
        <begin position="106"/>
        <end position="135"/>
    </location>
</feature>
<dbReference type="PANTHER" id="PTHR43081:SF17">
    <property type="entry name" value="BLL5647 PROTEIN"/>
    <property type="match status" value="1"/>
</dbReference>
<evidence type="ECO:0000259" key="8">
    <source>
        <dbReference type="PROSITE" id="PS50125"/>
    </source>
</evidence>
<dbReference type="Pfam" id="PF00672">
    <property type="entry name" value="HAMP"/>
    <property type="match status" value="1"/>
</dbReference>
<organism evidence="10 11">
    <name type="scientific">Gordonia westfalica</name>
    <dbReference type="NCBI Taxonomy" id="158898"/>
    <lineage>
        <taxon>Bacteria</taxon>
        <taxon>Bacillati</taxon>
        <taxon>Actinomycetota</taxon>
        <taxon>Actinomycetes</taxon>
        <taxon>Mycobacteriales</taxon>
        <taxon>Gordoniaceae</taxon>
        <taxon>Gordonia</taxon>
    </lineage>
</organism>
<feature type="transmembrane region" description="Helical" evidence="7">
    <location>
        <begin position="190"/>
        <end position="216"/>
    </location>
</feature>
<evidence type="ECO:0000256" key="2">
    <source>
        <dbReference type="ARBA" id="ARBA00005381"/>
    </source>
</evidence>
<dbReference type="CDD" id="cd07302">
    <property type="entry name" value="CHD"/>
    <property type="match status" value="1"/>
</dbReference>
<dbReference type="SUPFAM" id="SSF55073">
    <property type="entry name" value="Nucleotide cyclase"/>
    <property type="match status" value="1"/>
</dbReference>
<evidence type="ECO:0000256" key="1">
    <source>
        <dbReference type="ARBA" id="ARBA00004651"/>
    </source>
</evidence>
<dbReference type="EMBL" id="FNLM01000036">
    <property type="protein sequence ID" value="SDU81125.1"/>
    <property type="molecule type" value="Genomic_DNA"/>
</dbReference>
<dbReference type="SMART" id="SM00044">
    <property type="entry name" value="CYCc"/>
    <property type="match status" value="1"/>
</dbReference>
<dbReference type="GO" id="GO:0035556">
    <property type="term" value="P:intracellular signal transduction"/>
    <property type="evidence" value="ECO:0007669"/>
    <property type="project" value="InterPro"/>
</dbReference>
<evidence type="ECO:0000256" key="7">
    <source>
        <dbReference type="SAM" id="Phobius"/>
    </source>
</evidence>
<dbReference type="PANTHER" id="PTHR43081">
    <property type="entry name" value="ADENYLATE CYCLASE, TERMINAL-DIFFERENTIATION SPECIFIC-RELATED"/>
    <property type="match status" value="1"/>
</dbReference>
<dbReference type="Gene3D" id="6.10.340.10">
    <property type="match status" value="1"/>
</dbReference>
<dbReference type="CDD" id="cd06225">
    <property type="entry name" value="HAMP"/>
    <property type="match status" value="1"/>
</dbReference>
<evidence type="ECO:0000313" key="11">
    <source>
        <dbReference type="Proteomes" id="UP000183180"/>
    </source>
</evidence>